<gene>
    <name evidence="9" type="ORF">IMZ08_02965</name>
</gene>
<keyword evidence="2" id="KW-0813">Transport</keyword>
<sequence>MLQLLKNKEFFRFWLAQVISHLGDGITRIAVIYLIATLSKDPLMIGLVIFAQLLPTAVFGIFFGPLADKYSRKWLMVISDLYRMMIILLMIPFHDSVPILITLIALQGIGSALFDPARSASIPDLVGEKNIQAAIGLSQGTRAAMDIIGPSIGGVLMLMNNFTSIFFLDAITFLLSALLILTLPIVRAKQDTTQNAQENYFESIVSGVKQVTGIPALRFLLILLIPVTLVAGVLNTNLVAVLTNVFEVTPAHFGLLESAIGVGAIAGAIVIGPLLLKLIRPSNLLLLGTMIMGSWMILVLPLNEARLAFGIGPIYIWCIMVGVINTLINVPLSSLFLGTTPAYFRGRGSALLGVTASASQMIGLLAGGWLAGVAGVLNGTAISGILLIFSVIAFPFLKGYKELHKIKPNNQATPTVAPENAELVID</sequence>
<feature type="domain" description="Major facilitator superfamily (MFS) profile" evidence="8">
    <location>
        <begin position="9"/>
        <end position="401"/>
    </location>
</feature>
<dbReference type="InterPro" id="IPR020846">
    <property type="entry name" value="MFS_dom"/>
</dbReference>
<feature type="transmembrane region" description="Helical" evidence="7">
    <location>
        <begin position="376"/>
        <end position="397"/>
    </location>
</feature>
<keyword evidence="3" id="KW-1003">Cell membrane</keyword>
<dbReference type="Pfam" id="PF07690">
    <property type="entry name" value="MFS_1"/>
    <property type="match status" value="1"/>
</dbReference>
<evidence type="ECO:0000256" key="7">
    <source>
        <dbReference type="SAM" id="Phobius"/>
    </source>
</evidence>
<dbReference type="PRINTS" id="PR01988">
    <property type="entry name" value="EXPORTERBACE"/>
</dbReference>
<comment type="caution">
    <text evidence="9">The sequence shown here is derived from an EMBL/GenBank/DDBJ whole genome shotgun (WGS) entry which is preliminary data.</text>
</comment>
<dbReference type="RefSeq" id="WP_193534494.1">
    <property type="nucleotide sequence ID" value="NZ_JADCLJ010000007.1"/>
</dbReference>
<feature type="transmembrane region" description="Helical" evidence="7">
    <location>
        <begin position="42"/>
        <end position="63"/>
    </location>
</feature>
<dbReference type="CDD" id="cd06173">
    <property type="entry name" value="MFS_MefA_like"/>
    <property type="match status" value="1"/>
</dbReference>
<accession>A0ABR9QET8</accession>
<evidence type="ECO:0000313" key="9">
    <source>
        <dbReference type="EMBL" id="MBE4907016.1"/>
    </source>
</evidence>
<feature type="transmembrane region" description="Helical" evidence="7">
    <location>
        <begin position="84"/>
        <end position="106"/>
    </location>
</feature>
<dbReference type="PANTHER" id="PTHR23513:SF6">
    <property type="entry name" value="MAJOR FACILITATOR SUPERFAMILY ASSOCIATED DOMAIN-CONTAINING PROTEIN"/>
    <property type="match status" value="1"/>
</dbReference>
<evidence type="ECO:0000256" key="6">
    <source>
        <dbReference type="ARBA" id="ARBA00023136"/>
    </source>
</evidence>
<feature type="transmembrane region" description="Helical" evidence="7">
    <location>
        <begin position="283"/>
        <end position="302"/>
    </location>
</feature>
<dbReference type="SUPFAM" id="SSF103473">
    <property type="entry name" value="MFS general substrate transporter"/>
    <property type="match status" value="1"/>
</dbReference>
<feature type="transmembrane region" description="Helical" evidence="7">
    <location>
        <begin position="314"/>
        <end position="338"/>
    </location>
</feature>
<protein>
    <submittedName>
        <fullName evidence="9">MFS transporter</fullName>
    </submittedName>
</protein>
<feature type="transmembrane region" description="Helical" evidence="7">
    <location>
        <begin position="165"/>
        <end position="186"/>
    </location>
</feature>
<evidence type="ECO:0000313" key="10">
    <source>
        <dbReference type="Proteomes" id="UP001516662"/>
    </source>
</evidence>
<keyword evidence="4 7" id="KW-0812">Transmembrane</keyword>
<evidence type="ECO:0000256" key="5">
    <source>
        <dbReference type="ARBA" id="ARBA00022989"/>
    </source>
</evidence>
<feature type="transmembrane region" description="Helical" evidence="7">
    <location>
        <begin position="350"/>
        <end position="370"/>
    </location>
</feature>
<comment type="subcellular location">
    <subcellularLocation>
        <location evidence="1">Cell membrane</location>
        <topology evidence="1">Multi-pass membrane protein</topology>
    </subcellularLocation>
</comment>
<dbReference type="InterPro" id="IPR011701">
    <property type="entry name" value="MFS"/>
</dbReference>
<keyword evidence="6 7" id="KW-0472">Membrane</keyword>
<proteinExistence type="predicted"/>
<dbReference type="PROSITE" id="PS50850">
    <property type="entry name" value="MFS"/>
    <property type="match status" value="1"/>
</dbReference>
<organism evidence="9 10">
    <name type="scientific">Litchfieldia luteola</name>
    <dbReference type="NCBI Taxonomy" id="682179"/>
    <lineage>
        <taxon>Bacteria</taxon>
        <taxon>Bacillati</taxon>
        <taxon>Bacillota</taxon>
        <taxon>Bacilli</taxon>
        <taxon>Bacillales</taxon>
        <taxon>Bacillaceae</taxon>
        <taxon>Litchfieldia</taxon>
    </lineage>
</organism>
<dbReference type="PANTHER" id="PTHR23513">
    <property type="entry name" value="INTEGRAL MEMBRANE EFFLUX PROTEIN-RELATED"/>
    <property type="match status" value="1"/>
</dbReference>
<dbReference type="InterPro" id="IPR022324">
    <property type="entry name" value="Bacilysin_exporter_BacE_put"/>
</dbReference>
<dbReference type="Gene3D" id="1.20.1250.20">
    <property type="entry name" value="MFS general substrate transporter like domains"/>
    <property type="match status" value="1"/>
</dbReference>
<evidence type="ECO:0000256" key="3">
    <source>
        <dbReference type="ARBA" id="ARBA00022475"/>
    </source>
</evidence>
<evidence type="ECO:0000256" key="1">
    <source>
        <dbReference type="ARBA" id="ARBA00004651"/>
    </source>
</evidence>
<feature type="transmembrane region" description="Helical" evidence="7">
    <location>
        <begin position="219"/>
        <end position="246"/>
    </location>
</feature>
<dbReference type="EMBL" id="JADCLJ010000007">
    <property type="protein sequence ID" value="MBE4907016.1"/>
    <property type="molecule type" value="Genomic_DNA"/>
</dbReference>
<name>A0ABR9QET8_9BACI</name>
<feature type="transmembrane region" description="Helical" evidence="7">
    <location>
        <begin position="258"/>
        <end position="276"/>
    </location>
</feature>
<evidence type="ECO:0000259" key="8">
    <source>
        <dbReference type="PROSITE" id="PS50850"/>
    </source>
</evidence>
<dbReference type="Proteomes" id="UP001516662">
    <property type="component" value="Unassembled WGS sequence"/>
</dbReference>
<dbReference type="InterPro" id="IPR036259">
    <property type="entry name" value="MFS_trans_sf"/>
</dbReference>
<evidence type="ECO:0000256" key="4">
    <source>
        <dbReference type="ARBA" id="ARBA00022692"/>
    </source>
</evidence>
<feature type="transmembrane region" description="Helical" evidence="7">
    <location>
        <begin position="12"/>
        <end position="36"/>
    </location>
</feature>
<keyword evidence="5 7" id="KW-1133">Transmembrane helix</keyword>
<evidence type="ECO:0000256" key="2">
    <source>
        <dbReference type="ARBA" id="ARBA00022448"/>
    </source>
</evidence>
<keyword evidence="10" id="KW-1185">Reference proteome</keyword>
<reference evidence="9 10" key="1">
    <citation type="submission" date="2020-10" db="EMBL/GenBank/DDBJ databases">
        <title>Bacillus sp. HD4P25, an endophyte from a halophyte.</title>
        <authorList>
            <person name="Sun J.-Q."/>
        </authorList>
    </citation>
    <scope>NUCLEOTIDE SEQUENCE [LARGE SCALE GENOMIC DNA]</scope>
    <source>
        <strain evidence="9 10">YIM 93174</strain>
    </source>
</reference>